<reference evidence="2" key="1">
    <citation type="submission" date="2013-02" db="EMBL/GenBank/DDBJ databases">
        <authorList>
            <person name="Hughes D."/>
        </authorList>
    </citation>
    <scope>NUCLEOTIDE SEQUENCE</scope>
    <source>
        <strain>Durham</strain>
        <strain evidence="2">NC isolate 2 -- Noor lab</strain>
    </source>
</reference>
<dbReference type="Proteomes" id="UP000015102">
    <property type="component" value="Unassembled WGS sequence"/>
</dbReference>
<evidence type="ECO:0000313" key="2">
    <source>
        <dbReference type="Proteomes" id="UP000015102"/>
    </source>
</evidence>
<evidence type="ECO:0000313" key="1">
    <source>
        <dbReference type="EnsemblMetazoa" id="MESCA011463-PA"/>
    </source>
</evidence>
<dbReference type="AlphaFoldDB" id="T1H588"/>
<dbReference type="EnsemblMetazoa" id="MESCA011463-RA">
    <property type="protein sequence ID" value="MESCA011463-PA"/>
    <property type="gene ID" value="MESCA011463"/>
</dbReference>
<dbReference type="EMBL" id="CAQQ02183454">
    <property type="status" value="NOT_ANNOTATED_CDS"/>
    <property type="molecule type" value="Genomic_DNA"/>
</dbReference>
<name>T1H588_MEGSC</name>
<keyword evidence="2" id="KW-1185">Reference proteome</keyword>
<dbReference type="STRING" id="36166.T1H588"/>
<accession>T1H588</accession>
<reference evidence="1" key="2">
    <citation type="submission" date="2015-06" db="UniProtKB">
        <authorList>
            <consortium name="EnsemblMetazoa"/>
        </authorList>
    </citation>
    <scope>IDENTIFICATION</scope>
</reference>
<organism evidence="1 2">
    <name type="scientific">Megaselia scalaris</name>
    <name type="common">Humpbacked fly</name>
    <name type="synonym">Phora scalaris</name>
    <dbReference type="NCBI Taxonomy" id="36166"/>
    <lineage>
        <taxon>Eukaryota</taxon>
        <taxon>Metazoa</taxon>
        <taxon>Ecdysozoa</taxon>
        <taxon>Arthropoda</taxon>
        <taxon>Hexapoda</taxon>
        <taxon>Insecta</taxon>
        <taxon>Pterygota</taxon>
        <taxon>Neoptera</taxon>
        <taxon>Endopterygota</taxon>
        <taxon>Diptera</taxon>
        <taxon>Brachycera</taxon>
        <taxon>Muscomorpha</taxon>
        <taxon>Platypezoidea</taxon>
        <taxon>Phoridae</taxon>
        <taxon>Megaseliini</taxon>
        <taxon>Megaselia</taxon>
    </lineage>
</organism>
<dbReference type="HOGENOM" id="CLU_2834081_0_0_1"/>
<proteinExistence type="predicted"/>
<protein>
    <submittedName>
        <fullName evidence="1">Uncharacterized protein</fullName>
    </submittedName>
</protein>
<sequence length="66" mass="7475">MEPNSLERVHEFDQNQQRRLNGISEKNVSNYLSTQVTNMFSKGRSFTSVAFPEAGVQRICAIATIQ</sequence>